<dbReference type="Pfam" id="PF00225">
    <property type="entry name" value="Kinesin"/>
    <property type="match status" value="1"/>
</dbReference>
<sequence length="546" mass="60341">MGEHVVQPEQWAEMLWAIRPLDEWPSFERITPRILQHVLPHLQELPPGTLLTTLKSLATKPFKEVLASEAPSAYGPLVRAPRSFSRAAAKAVQEGKWDLRQVVEAFSALGTLGFYEEASVAQLLRFILDAPFLEPHTPLLVPLVQACAELHVHHAPLLQKEMALDESAKAATRRVAEETEVDVPAVQVCVRVRPLLDEELRAGASAAALRAARGSVTLSLSEGNEENIADRDCRRVRKPQEFSFSSVFGPESSQEDVYDGLKLDALMRKVAAGYHATVFAYGQTGSGKTYTMEGYRYRPDAKAADAGKPQACVHTTTPERLGVIPRVLHRLFAYVEKLQQEEAEETFSVSISFLQIYQERIFDLLNPAPVVPTGFGQTEDSGLRLRWDASREHFYVENLFVYQCTSAEDALKFYNAGVQRKHMASTAMNIASSRSHTVLMLTLLRRSALAETSELGAGEAVREVTSNLTLVDLAGSEKAAAANEGNPERFKEAVNINQSLFVLRRVITALSRREGGQEEDPHIPYRESKLTSLLQHAIGGKGSISS</sequence>
<gene>
    <name evidence="5" type="primary">kif11-a</name>
    <name evidence="5" type="ORF">SNAT2548_LOCUS3575</name>
</gene>
<reference evidence="5" key="1">
    <citation type="submission" date="2021-02" db="EMBL/GenBank/DDBJ databases">
        <authorList>
            <person name="Dougan E. K."/>
            <person name="Rhodes N."/>
            <person name="Thang M."/>
            <person name="Chan C."/>
        </authorList>
    </citation>
    <scope>NUCLEOTIDE SEQUENCE</scope>
</reference>
<organism evidence="5 6">
    <name type="scientific">Symbiodinium natans</name>
    <dbReference type="NCBI Taxonomy" id="878477"/>
    <lineage>
        <taxon>Eukaryota</taxon>
        <taxon>Sar</taxon>
        <taxon>Alveolata</taxon>
        <taxon>Dinophyceae</taxon>
        <taxon>Suessiales</taxon>
        <taxon>Symbiodiniaceae</taxon>
        <taxon>Symbiodinium</taxon>
    </lineage>
</organism>
<dbReference type="GO" id="GO:0003777">
    <property type="term" value="F:microtubule motor activity"/>
    <property type="evidence" value="ECO:0007669"/>
    <property type="project" value="InterPro"/>
</dbReference>
<dbReference type="CDD" id="cd00106">
    <property type="entry name" value="KISc"/>
    <property type="match status" value="1"/>
</dbReference>
<comment type="caution">
    <text evidence="5">The sequence shown here is derived from an EMBL/GenBank/DDBJ whole genome shotgun (WGS) entry which is preliminary data.</text>
</comment>
<comment type="similarity">
    <text evidence="3">Belongs to the TRAFAC class myosin-kinesin ATPase superfamily. Kinesin family.</text>
</comment>
<dbReference type="InterPro" id="IPR027640">
    <property type="entry name" value="Kinesin-like_fam"/>
</dbReference>
<dbReference type="InterPro" id="IPR027417">
    <property type="entry name" value="P-loop_NTPase"/>
</dbReference>
<evidence type="ECO:0000256" key="1">
    <source>
        <dbReference type="ARBA" id="ARBA00023054"/>
    </source>
</evidence>
<evidence type="ECO:0000256" key="3">
    <source>
        <dbReference type="PROSITE-ProRule" id="PRU00283"/>
    </source>
</evidence>
<evidence type="ECO:0000259" key="4">
    <source>
        <dbReference type="PROSITE" id="PS50067"/>
    </source>
</evidence>
<dbReference type="PROSITE" id="PS50067">
    <property type="entry name" value="KINESIN_MOTOR_2"/>
    <property type="match status" value="1"/>
</dbReference>
<dbReference type="PANTHER" id="PTHR47968:SF75">
    <property type="entry name" value="CENTROMERE-ASSOCIATED PROTEIN E"/>
    <property type="match status" value="1"/>
</dbReference>
<keyword evidence="2 3" id="KW-0505">Motor protein</keyword>
<feature type="binding site" evidence="3">
    <location>
        <begin position="282"/>
        <end position="289"/>
    </location>
    <ligand>
        <name>ATP</name>
        <dbReference type="ChEBI" id="CHEBI:30616"/>
    </ligand>
</feature>
<accession>A0A812IDZ0</accession>
<dbReference type="GO" id="GO:0008017">
    <property type="term" value="F:microtubule binding"/>
    <property type="evidence" value="ECO:0007669"/>
    <property type="project" value="InterPro"/>
</dbReference>
<dbReference type="Proteomes" id="UP000604046">
    <property type="component" value="Unassembled WGS sequence"/>
</dbReference>
<dbReference type="EMBL" id="CAJNDS010000220">
    <property type="protein sequence ID" value="CAE7029727.1"/>
    <property type="molecule type" value="Genomic_DNA"/>
</dbReference>
<protein>
    <submittedName>
        <fullName evidence="5">Kif11-a protein</fullName>
    </submittedName>
</protein>
<dbReference type="PRINTS" id="PR00380">
    <property type="entry name" value="KINESINHEAVY"/>
</dbReference>
<evidence type="ECO:0000256" key="2">
    <source>
        <dbReference type="ARBA" id="ARBA00023175"/>
    </source>
</evidence>
<feature type="domain" description="Kinesin motor" evidence="4">
    <location>
        <begin position="185"/>
        <end position="546"/>
    </location>
</feature>
<evidence type="ECO:0000313" key="5">
    <source>
        <dbReference type="EMBL" id="CAE7029727.1"/>
    </source>
</evidence>
<dbReference type="GO" id="GO:0005524">
    <property type="term" value="F:ATP binding"/>
    <property type="evidence" value="ECO:0007669"/>
    <property type="project" value="UniProtKB-UniRule"/>
</dbReference>
<dbReference type="OrthoDB" id="3176171at2759"/>
<dbReference type="Gene3D" id="3.40.850.10">
    <property type="entry name" value="Kinesin motor domain"/>
    <property type="match status" value="1"/>
</dbReference>
<dbReference type="InterPro" id="IPR036961">
    <property type="entry name" value="Kinesin_motor_dom_sf"/>
</dbReference>
<dbReference type="PANTHER" id="PTHR47968">
    <property type="entry name" value="CENTROMERE PROTEIN E"/>
    <property type="match status" value="1"/>
</dbReference>
<dbReference type="InterPro" id="IPR001752">
    <property type="entry name" value="Kinesin_motor_dom"/>
</dbReference>
<dbReference type="SMART" id="SM00129">
    <property type="entry name" value="KISc"/>
    <property type="match status" value="1"/>
</dbReference>
<keyword evidence="3" id="KW-0067">ATP-binding</keyword>
<keyword evidence="6" id="KW-1185">Reference proteome</keyword>
<dbReference type="SUPFAM" id="SSF52540">
    <property type="entry name" value="P-loop containing nucleoside triphosphate hydrolases"/>
    <property type="match status" value="1"/>
</dbReference>
<keyword evidence="1" id="KW-0175">Coiled coil</keyword>
<dbReference type="AlphaFoldDB" id="A0A812IDZ0"/>
<evidence type="ECO:0000313" key="6">
    <source>
        <dbReference type="Proteomes" id="UP000604046"/>
    </source>
</evidence>
<proteinExistence type="inferred from homology"/>
<keyword evidence="3" id="KW-0547">Nucleotide-binding</keyword>
<name>A0A812IDZ0_9DINO</name>
<dbReference type="GO" id="GO:0007018">
    <property type="term" value="P:microtubule-based movement"/>
    <property type="evidence" value="ECO:0007669"/>
    <property type="project" value="InterPro"/>
</dbReference>